<feature type="domain" description="NodB homology" evidence="4">
    <location>
        <begin position="148"/>
        <end position="290"/>
    </location>
</feature>
<dbReference type="PANTHER" id="PTHR34216:SF3">
    <property type="entry name" value="POLY-BETA-1,6-N-ACETYL-D-GLUCOSAMINE N-DEACETYLASE"/>
    <property type="match status" value="1"/>
</dbReference>
<keyword evidence="3" id="KW-1133">Transmembrane helix</keyword>
<evidence type="ECO:0000256" key="1">
    <source>
        <dbReference type="ARBA" id="ARBA00004613"/>
    </source>
</evidence>
<dbReference type="AlphaFoldDB" id="A0A284VQQ5"/>
<dbReference type="Proteomes" id="UP000218615">
    <property type="component" value="Unassembled WGS sequence"/>
</dbReference>
<name>A0A284VQQ5_9EURY</name>
<feature type="transmembrane region" description="Helical" evidence="3">
    <location>
        <begin position="12"/>
        <end position="35"/>
    </location>
</feature>
<keyword evidence="3" id="KW-0812">Transmembrane</keyword>
<evidence type="ECO:0000256" key="3">
    <source>
        <dbReference type="SAM" id="Phobius"/>
    </source>
</evidence>
<dbReference type="InterPro" id="IPR002509">
    <property type="entry name" value="NODB_dom"/>
</dbReference>
<dbReference type="PROSITE" id="PS51677">
    <property type="entry name" value="NODB"/>
    <property type="match status" value="1"/>
</dbReference>
<reference evidence="6" key="1">
    <citation type="submission" date="2017-06" db="EMBL/GenBank/DDBJ databases">
        <authorList>
            <person name="Cremers G."/>
        </authorList>
    </citation>
    <scope>NUCLEOTIDE SEQUENCE [LARGE SCALE GENOMIC DNA]</scope>
</reference>
<evidence type="ECO:0000313" key="6">
    <source>
        <dbReference type="Proteomes" id="UP000218615"/>
    </source>
</evidence>
<dbReference type="SUPFAM" id="SSF88713">
    <property type="entry name" value="Glycoside hydrolase/deacetylase"/>
    <property type="match status" value="1"/>
</dbReference>
<dbReference type="Pfam" id="PF01522">
    <property type="entry name" value="Polysacc_deac_1"/>
    <property type="match status" value="1"/>
</dbReference>
<dbReference type="Gene3D" id="3.20.20.370">
    <property type="entry name" value="Glycoside hydrolase/deacetylase"/>
    <property type="match status" value="1"/>
</dbReference>
<evidence type="ECO:0000259" key="4">
    <source>
        <dbReference type="PROSITE" id="PS51677"/>
    </source>
</evidence>
<dbReference type="PANTHER" id="PTHR34216">
    <property type="match status" value="1"/>
</dbReference>
<evidence type="ECO:0000313" key="5">
    <source>
        <dbReference type="EMBL" id="SNQ61620.1"/>
    </source>
</evidence>
<dbReference type="EMBL" id="FZMP01000188">
    <property type="protein sequence ID" value="SNQ61620.1"/>
    <property type="molecule type" value="Genomic_DNA"/>
</dbReference>
<dbReference type="InterPro" id="IPR011330">
    <property type="entry name" value="Glyco_hydro/deAcase_b/a-brl"/>
</dbReference>
<protein>
    <recommendedName>
        <fullName evidence="4">NodB homology domain-containing protein</fullName>
    </recommendedName>
</protein>
<keyword evidence="6" id="KW-1185">Reference proteome</keyword>
<dbReference type="RefSeq" id="WP_096206285.1">
    <property type="nucleotide sequence ID" value="NZ_FZMP01000188.1"/>
</dbReference>
<evidence type="ECO:0000256" key="2">
    <source>
        <dbReference type="ARBA" id="ARBA00022729"/>
    </source>
</evidence>
<dbReference type="GO" id="GO:0005576">
    <property type="term" value="C:extracellular region"/>
    <property type="evidence" value="ECO:0007669"/>
    <property type="project" value="UniProtKB-SubCell"/>
</dbReference>
<accession>A0A284VQQ5</accession>
<dbReference type="GO" id="GO:0005975">
    <property type="term" value="P:carbohydrate metabolic process"/>
    <property type="evidence" value="ECO:0007669"/>
    <property type="project" value="InterPro"/>
</dbReference>
<comment type="subcellular location">
    <subcellularLocation>
        <location evidence="1">Secreted</location>
    </subcellularLocation>
</comment>
<organism evidence="5 6">
    <name type="scientific">Candidatus Methanoperedens nitratireducens</name>
    <dbReference type="NCBI Taxonomy" id="1392998"/>
    <lineage>
        <taxon>Archaea</taxon>
        <taxon>Methanobacteriati</taxon>
        <taxon>Methanobacteriota</taxon>
        <taxon>Stenosarchaea group</taxon>
        <taxon>Methanomicrobia</taxon>
        <taxon>Methanosarcinales</taxon>
        <taxon>ANME-2 cluster</taxon>
        <taxon>Candidatus Methanoperedentaceae</taxon>
        <taxon>Candidatus Methanoperedens</taxon>
    </lineage>
</organism>
<keyword evidence="3" id="KW-0472">Membrane</keyword>
<keyword evidence="2" id="KW-0732">Signal</keyword>
<gene>
    <name evidence="5" type="ORF">MNV_420004</name>
</gene>
<dbReference type="Gene3D" id="2.60.120.560">
    <property type="entry name" value="Exo-inulinase, domain 1"/>
    <property type="match status" value="1"/>
</dbReference>
<dbReference type="InterPro" id="IPR051398">
    <property type="entry name" value="Polysacch_Deacetylase"/>
</dbReference>
<proteinExistence type="predicted"/>
<dbReference type="GO" id="GO:0016810">
    <property type="term" value="F:hydrolase activity, acting on carbon-nitrogen (but not peptide) bonds"/>
    <property type="evidence" value="ECO:0007669"/>
    <property type="project" value="InterPro"/>
</dbReference>
<sequence>MDNKKENKKRKITFTDIIIVIVILLLFSIIIIQYYKSVRMYVFNETESEPVFTRYSNFTRYANFSGMESEYKSLNISEARSSNRAATSVVVLNHHGVFANDTGLADYSGISYDRFKDQMFALKKAGYETINMEDLYLFLRGKKQLPEKSLMLTFDDGIKDSYYNADPILKKLNYTAVMFVITSQSIEKNNSKYYLNTDELHQMQNSGRWDIESHSYNAHGKVVTDEQGSAGPYLTNKIWIANEGRLETDQEYFYRVQNDLRMAKEQLEKEFNKTILGFALPYGDFGQRETNYPGSERIILDIEKPLYAMVFYQFKPVVNKDFRANFNNDPEKDFYLVMRISADYISTDNLLNEIEAAQFLDIPYTEKFDNPKRWINIWNQDISISENRLNITNNYDVYGGMAYLDGSYLWKDYIYSGTIGENGSDKVLLLSRFQNSGTYVACKYTNKSVSIINVRNRVIVSTSQINLIQTFPGLDALQSRTKLSISVVENNVGCYVNNNVIIEQDVPDIPPFGGIGIRVDGLPANKSVTFASIRVEYPYYGD</sequence>